<protein>
    <recommendedName>
        <fullName evidence="1">E2 ubiquitin-conjugating enzyme</fullName>
        <ecNumber evidence="1">2.3.2.23</ecNumber>
    </recommendedName>
</protein>
<dbReference type="PROSITE" id="PS50127">
    <property type="entry name" value="UBC_2"/>
    <property type="match status" value="1"/>
</dbReference>
<dbReference type="FunFam" id="3.10.110.10:FF:000060">
    <property type="entry name" value="Ubiquitin conjugating enzyme (UbcB)"/>
    <property type="match status" value="1"/>
</dbReference>
<keyword evidence="4" id="KW-0833">Ubl conjugation pathway</keyword>
<keyword evidence="8" id="KW-1185">Reference proteome</keyword>
<gene>
    <name evidence="7" type="ORF">AKO1_013962</name>
</gene>
<evidence type="ECO:0000259" key="6">
    <source>
        <dbReference type="PROSITE" id="PS50127"/>
    </source>
</evidence>
<reference evidence="7 8" key="1">
    <citation type="submission" date="2024-03" db="EMBL/GenBank/DDBJ databases">
        <title>The Acrasis kona genome and developmental transcriptomes reveal deep origins of eukaryotic multicellular pathways.</title>
        <authorList>
            <person name="Sheikh S."/>
            <person name="Fu C.-J."/>
            <person name="Brown M.W."/>
            <person name="Baldauf S.L."/>
        </authorList>
    </citation>
    <scope>NUCLEOTIDE SEQUENCE [LARGE SCALE GENOMIC DNA]</scope>
    <source>
        <strain evidence="7 8">ATCC MYA-3509</strain>
    </source>
</reference>
<keyword evidence="5" id="KW-0067">ATP-binding</keyword>
<dbReference type="Proteomes" id="UP001431209">
    <property type="component" value="Unassembled WGS sequence"/>
</dbReference>
<keyword evidence="2" id="KW-0808">Transferase</keyword>
<evidence type="ECO:0000256" key="5">
    <source>
        <dbReference type="ARBA" id="ARBA00022840"/>
    </source>
</evidence>
<evidence type="ECO:0000256" key="1">
    <source>
        <dbReference type="ARBA" id="ARBA00012486"/>
    </source>
</evidence>
<dbReference type="InterPro" id="IPR000608">
    <property type="entry name" value="UBC"/>
</dbReference>
<feature type="domain" description="UBC core" evidence="6">
    <location>
        <begin position="1"/>
        <end position="148"/>
    </location>
</feature>
<dbReference type="GO" id="GO:0005524">
    <property type="term" value="F:ATP binding"/>
    <property type="evidence" value="ECO:0007669"/>
    <property type="project" value="UniProtKB-KW"/>
</dbReference>
<dbReference type="InterPro" id="IPR016135">
    <property type="entry name" value="UBQ-conjugating_enzyme/RWD"/>
</dbReference>
<evidence type="ECO:0000256" key="2">
    <source>
        <dbReference type="ARBA" id="ARBA00022679"/>
    </source>
</evidence>
<name>A0AAW2Z1M0_9EUKA</name>
<evidence type="ECO:0000313" key="8">
    <source>
        <dbReference type="Proteomes" id="UP001431209"/>
    </source>
</evidence>
<sequence>MSERRIAKELNNLKHNPIPNCSIEEGSDLNHWTIKLTGPDNTPYAGGLFLLNVNFPKDYPFQPPRIQFETKIYHPNVHPDGTVCKQLCSLSGKWSPALTIGAVLGAIIILLEEPNADDPVVPSIASEYRFDKSNYDHTAKQWTLQYASCKRM</sequence>
<keyword evidence="3" id="KW-0547">Nucleotide-binding</keyword>
<evidence type="ECO:0000256" key="4">
    <source>
        <dbReference type="ARBA" id="ARBA00022786"/>
    </source>
</evidence>
<dbReference type="EC" id="2.3.2.23" evidence="1"/>
<dbReference type="PANTHER" id="PTHR24068">
    <property type="entry name" value="UBIQUITIN-CONJUGATING ENZYME E2"/>
    <property type="match status" value="1"/>
</dbReference>
<evidence type="ECO:0000313" key="7">
    <source>
        <dbReference type="EMBL" id="KAL0483701.1"/>
    </source>
</evidence>
<dbReference type="SMART" id="SM00212">
    <property type="entry name" value="UBCc"/>
    <property type="match status" value="1"/>
</dbReference>
<dbReference type="SUPFAM" id="SSF54495">
    <property type="entry name" value="UBC-like"/>
    <property type="match status" value="1"/>
</dbReference>
<organism evidence="7 8">
    <name type="scientific">Acrasis kona</name>
    <dbReference type="NCBI Taxonomy" id="1008807"/>
    <lineage>
        <taxon>Eukaryota</taxon>
        <taxon>Discoba</taxon>
        <taxon>Heterolobosea</taxon>
        <taxon>Tetramitia</taxon>
        <taxon>Eutetramitia</taxon>
        <taxon>Acrasidae</taxon>
        <taxon>Acrasis</taxon>
    </lineage>
</organism>
<accession>A0AAW2Z1M0</accession>
<dbReference type="Gene3D" id="3.10.110.10">
    <property type="entry name" value="Ubiquitin Conjugating Enzyme"/>
    <property type="match status" value="1"/>
</dbReference>
<comment type="caution">
    <text evidence="7">The sequence shown here is derived from an EMBL/GenBank/DDBJ whole genome shotgun (WGS) entry which is preliminary data.</text>
</comment>
<proteinExistence type="predicted"/>
<dbReference type="Pfam" id="PF00179">
    <property type="entry name" value="UQ_con"/>
    <property type="match status" value="1"/>
</dbReference>
<dbReference type="GO" id="GO:0061631">
    <property type="term" value="F:ubiquitin conjugating enzyme activity"/>
    <property type="evidence" value="ECO:0007669"/>
    <property type="project" value="UniProtKB-EC"/>
</dbReference>
<dbReference type="AlphaFoldDB" id="A0AAW2Z1M0"/>
<evidence type="ECO:0000256" key="3">
    <source>
        <dbReference type="ARBA" id="ARBA00022741"/>
    </source>
</evidence>
<dbReference type="EMBL" id="JAOPGA020000979">
    <property type="protein sequence ID" value="KAL0483701.1"/>
    <property type="molecule type" value="Genomic_DNA"/>
</dbReference>